<keyword evidence="4" id="KW-0479">Metal-binding</keyword>
<gene>
    <name evidence="8" type="ORF">CLV63_107142</name>
</gene>
<evidence type="ECO:0000256" key="3">
    <source>
        <dbReference type="ARBA" id="ARBA00022679"/>
    </source>
</evidence>
<protein>
    <submittedName>
        <fullName evidence="8">Geranylgeranyl diphosphate synthase type I</fullName>
    </submittedName>
</protein>
<keyword evidence="9" id="KW-1185">Reference proteome</keyword>
<comment type="caution">
    <text evidence="8">The sequence shown here is derived from an EMBL/GenBank/DDBJ whole genome shotgun (WGS) entry which is preliminary data.</text>
</comment>
<dbReference type="EMBL" id="PYGA01000007">
    <property type="protein sequence ID" value="PSK97749.1"/>
    <property type="molecule type" value="Genomic_DNA"/>
</dbReference>
<dbReference type="SUPFAM" id="SSF48576">
    <property type="entry name" value="Terpenoid synthases"/>
    <property type="match status" value="1"/>
</dbReference>
<comment type="cofactor">
    <cofactor evidence="1">
        <name>Mg(2+)</name>
        <dbReference type="ChEBI" id="CHEBI:18420"/>
    </cofactor>
</comment>
<organism evidence="8 9">
    <name type="scientific">Murinocardiopsis flavida</name>
    <dbReference type="NCBI Taxonomy" id="645275"/>
    <lineage>
        <taxon>Bacteria</taxon>
        <taxon>Bacillati</taxon>
        <taxon>Actinomycetota</taxon>
        <taxon>Actinomycetes</taxon>
        <taxon>Streptosporangiales</taxon>
        <taxon>Nocardiopsidaceae</taxon>
        <taxon>Murinocardiopsis</taxon>
    </lineage>
</organism>
<evidence type="ECO:0000256" key="6">
    <source>
        <dbReference type="ARBA" id="ARBA00023229"/>
    </source>
</evidence>
<dbReference type="Pfam" id="PF00348">
    <property type="entry name" value="polyprenyl_synt"/>
    <property type="match status" value="1"/>
</dbReference>
<proteinExistence type="inferred from homology"/>
<dbReference type="PROSITE" id="PS00444">
    <property type="entry name" value="POLYPRENYL_SYNTHASE_2"/>
    <property type="match status" value="1"/>
</dbReference>
<dbReference type="RefSeq" id="WP_106583086.1">
    <property type="nucleotide sequence ID" value="NZ_PYGA01000007.1"/>
</dbReference>
<dbReference type="CDD" id="cd00685">
    <property type="entry name" value="Trans_IPPS_HT"/>
    <property type="match status" value="1"/>
</dbReference>
<evidence type="ECO:0000313" key="8">
    <source>
        <dbReference type="EMBL" id="PSK97749.1"/>
    </source>
</evidence>
<dbReference type="Gene3D" id="1.10.600.10">
    <property type="entry name" value="Farnesyl Diphosphate Synthase"/>
    <property type="match status" value="1"/>
</dbReference>
<dbReference type="SFLD" id="SFLDS00005">
    <property type="entry name" value="Isoprenoid_Synthase_Type_I"/>
    <property type="match status" value="1"/>
</dbReference>
<name>A0A2P8DKM1_9ACTN</name>
<dbReference type="InterPro" id="IPR033749">
    <property type="entry name" value="Polyprenyl_synt_CS"/>
</dbReference>
<evidence type="ECO:0000256" key="4">
    <source>
        <dbReference type="ARBA" id="ARBA00022723"/>
    </source>
</evidence>
<evidence type="ECO:0000256" key="2">
    <source>
        <dbReference type="ARBA" id="ARBA00006706"/>
    </source>
</evidence>
<keyword evidence="3 7" id="KW-0808">Transferase</keyword>
<keyword evidence="6" id="KW-0414">Isoprene biosynthesis</keyword>
<evidence type="ECO:0000256" key="7">
    <source>
        <dbReference type="RuleBase" id="RU004466"/>
    </source>
</evidence>
<dbReference type="PANTHER" id="PTHR43281">
    <property type="entry name" value="FARNESYL DIPHOSPHATE SYNTHASE"/>
    <property type="match status" value="1"/>
</dbReference>
<keyword evidence="5" id="KW-0460">Magnesium</keyword>
<evidence type="ECO:0000313" key="9">
    <source>
        <dbReference type="Proteomes" id="UP000240542"/>
    </source>
</evidence>
<dbReference type="InterPro" id="IPR000092">
    <property type="entry name" value="Polyprenyl_synt"/>
</dbReference>
<dbReference type="AlphaFoldDB" id="A0A2P8DKM1"/>
<dbReference type="InterPro" id="IPR008949">
    <property type="entry name" value="Isoprenoid_synthase_dom_sf"/>
</dbReference>
<dbReference type="PROSITE" id="PS00723">
    <property type="entry name" value="POLYPRENYL_SYNTHASE_1"/>
    <property type="match status" value="1"/>
</dbReference>
<dbReference type="OrthoDB" id="4497239at2"/>
<dbReference type="SFLD" id="SFLDG01017">
    <property type="entry name" value="Polyprenyl_Transferase_Like"/>
    <property type="match status" value="1"/>
</dbReference>
<evidence type="ECO:0000256" key="5">
    <source>
        <dbReference type="ARBA" id="ARBA00022842"/>
    </source>
</evidence>
<sequence length="382" mass="39790">MAAIRPGALDPARPLAAVPPGDPGDPGLAESVARCLNDFFTARRGAADPTDPRFDGEVVARLERFTLLGGKRIRPTFAWWGWRAGGGPGSGPGAAAALRAVSALELIQSCALIQDDVMDGSPTRRGQPALHREYAEAHRSGSLRGSPRRYGESVAVLAGDLALAWADDMLDDALDGTDRRARVRAPWRAMRTEMIAGQFLDLHAQAQADVSEPTALRVARLKTAAYSVERPLEFGAALAGAGSGAVAALRSYGSDVGTAYQLRDDLLGVYGDPAATGKPIGDDIREGKPTLLLAIGLRRARERGDPAAADTLRGAVGDPGLTDADVRAVGALLDDLAARSAVEAHMRALLDSGLAHLAGAPFAATARDALTALAGHAVARLR</sequence>
<accession>A0A2P8DKM1</accession>
<evidence type="ECO:0000256" key="1">
    <source>
        <dbReference type="ARBA" id="ARBA00001946"/>
    </source>
</evidence>
<dbReference type="GO" id="GO:0046872">
    <property type="term" value="F:metal ion binding"/>
    <property type="evidence" value="ECO:0007669"/>
    <property type="project" value="UniProtKB-KW"/>
</dbReference>
<dbReference type="GO" id="GO:0004659">
    <property type="term" value="F:prenyltransferase activity"/>
    <property type="evidence" value="ECO:0007669"/>
    <property type="project" value="InterPro"/>
</dbReference>
<dbReference type="Proteomes" id="UP000240542">
    <property type="component" value="Unassembled WGS sequence"/>
</dbReference>
<dbReference type="PANTHER" id="PTHR43281:SF1">
    <property type="entry name" value="FARNESYL DIPHOSPHATE SYNTHASE"/>
    <property type="match status" value="1"/>
</dbReference>
<dbReference type="GO" id="GO:0008299">
    <property type="term" value="P:isoprenoid biosynthetic process"/>
    <property type="evidence" value="ECO:0007669"/>
    <property type="project" value="UniProtKB-KW"/>
</dbReference>
<reference evidence="8 9" key="1">
    <citation type="submission" date="2018-03" db="EMBL/GenBank/DDBJ databases">
        <title>Genomic Encyclopedia of Archaeal and Bacterial Type Strains, Phase II (KMG-II): from individual species to whole genera.</title>
        <authorList>
            <person name="Goeker M."/>
        </authorList>
    </citation>
    <scope>NUCLEOTIDE SEQUENCE [LARGE SCALE GENOMIC DNA]</scope>
    <source>
        <strain evidence="8 9">DSM 45312</strain>
    </source>
</reference>
<comment type="similarity">
    <text evidence="2 7">Belongs to the FPP/GGPP synthase family.</text>
</comment>